<dbReference type="Gene3D" id="1.10.1060.10">
    <property type="entry name" value="Alpha-helical ferredoxin"/>
    <property type="match status" value="1"/>
</dbReference>
<accession>A0A6A6B081</accession>
<proteinExistence type="predicted"/>
<dbReference type="GeneID" id="54294977"/>
<name>A0A6A6B081_9PEZI</name>
<protein>
    <submittedName>
        <fullName evidence="1">Uncharacterized protein</fullName>
    </submittedName>
</protein>
<dbReference type="AlphaFoldDB" id="A0A6A6B081"/>
<dbReference type="PANTHER" id="PTHR43100">
    <property type="entry name" value="GLUTAMATE SYNTHASE [NADPH] SMALL CHAIN"/>
    <property type="match status" value="1"/>
</dbReference>
<dbReference type="Proteomes" id="UP000799438">
    <property type="component" value="Unassembled WGS sequence"/>
</dbReference>
<dbReference type="InterPro" id="IPR051394">
    <property type="entry name" value="Glutamate_Synthase"/>
</dbReference>
<dbReference type="InterPro" id="IPR009051">
    <property type="entry name" value="Helical_ferredxn"/>
</dbReference>
<keyword evidence="2" id="KW-1185">Reference proteome</keyword>
<organism evidence="1 2">
    <name type="scientific">Aplosporella prunicola CBS 121167</name>
    <dbReference type="NCBI Taxonomy" id="1176127"/>
    <lineage>
        <taxon>Eukaryota</taxon>
        <taxon>Fungi</taxon>
        <taxon>Dikarya</taxon>
        <taxon>Ascomycota</taxon>
        <taxon>Pezizomycotina</taxon>
        <taxon>Dothideomycetes</taxon>
        <taxon>Dothideomycetes incertae sedis</taxon>
        <taxon>Botryosphaeriales</taxon>
        <taxon>Aplosporellaceae</taxon>
        <taxon>Aplosporella</taxon>
    </lineage>
</organism>
<evidence type="ECO:0000313" key="1">
    <source>
        <dbReference type="EMBL" id="KAF2137286.1"/>
    </source>
</evidence>
<reference evidence="1" key="1">
    <citation type="journal article" date="2020" name="Stud. Mycol.">
        <title>101 Dothideomycetes genomes: a test case for predicting lifestyles and emergence of pathogens.</title>
        <authorList>
            <person name="Haridas S."/>
            <person name="Albert R."/>
            <person name="Binder M."/>
            <person name="Bloem J."/>
            <person name="Labutti K."/>
            <person name="Salamov A."/>
            <person name="Andreopoulos B."/>
            <person name="Baker S."/>
            <person name="Barry K."/>
            <person name="Bills G."/>
            <person name="Bluhm B."/>
            <person name="Cannon C."/>
            <person name="Castanera R."/>
            <person name="Culley D."/>
            <person name="Daum C."/>
            <person name="Ezra D."/>
            <person name="Gonzalez J."/>
            <person name="Henrissat B."/>
            <person name="Kuo A."/>
            <person name="Liang C."/>
            <person name="Lipzen A."/>
            <person name="Lutzoni F."/>
            <person name="Magnuson J."/>
            <person name="Mondo S."/>
            <person name="Nolan M."/>
            <person name="Ohm R."/>
            <person name="Pangilinan J."/>
            <person name="Park H.-J."/>
            <person name="Ramirez L."/>
            <person name="Alfaro M."/>
            <person name="Sun H."/>
            <person name="Tritt A."/>
            <person name="Yoshinaga Y."/>
            <person name="Zwiers L.-H."/>
            <person name="Turgeon B."/>
            <person name="Goodwin S."/>
            <person name="Spatafora J."/>
            <person name="Crous P."/>
            <person name="Grigoriev I."/>
        </authorList>
    </citation>
    <scope>NUCLEOTIDE SEQUENCE</scope>
    <source>
        <strain evidence="1">CBS 121167</strain>
    </source>
</reference>
<dbReference type="GO" id="GO:0051536">
    <property type="term" value="F:iron-sulfur cluster binding"/>
    <property type="evidence" value="ECO:0007669"/>
    <property type="project" value="InterPro"/>
</dbReference>
<dbReference type="RefSeq" id="XP_033393004.1">
    <property type="nucleotide sequence ID" value="XM_033537481.1"/>
</dbReference>
<feature type="non-terminal residue" evidence="1">
    <location>
        <position position="1"/>
    </location>
</feature>
<sequence>ITTNNLPGCTCRGCQALCKEACVLEINEDPELACAIFDRTSEMRWMAPSPPKDHSDKKIAIIGCGLRA</sequence>
<gene>
    <name evidence="1" type="ORF">K452DRAFT_236089</name>
</gene>
<evidence type="ECO:0000313" key="2">
    <source>
        <dbReference type="Proteomes" id="UP000799438"/>
    </source>
</evidence>
<dbReference type="EMBL" id="ML995504">
    <property type="protein sequence ID" value="KAF2137286.1"/>
    <property type="molecule type" value="Genomic_DNA"/>
</dbReference>